<dbReference type="EMBL" id="MWWQ01000006">
    <property type="protein sequence ID" value="OZG51906.1"/>
    <property type="molecule type" value="Genomic_DNA"/>
</dbReference>
<name>A0A261EZ05_9BIFI</name>
<dbReference type="RefSeq" id="WP_157847180.1">
    <property type="nucleotide sequence ID" value="NZ_MWWQ01000006.1"/>
</dbReference>
<dbReference type="PANTHER" id="PTHR10695">
    <property type="entry name" value="DEPHOSPHO-COA KINASE-RELATED"/>
    <property type="match status" value="1"/>
</dbReference>
<gene>
    <name evidence="3" type="primary">coaE</name>
    <name evidence="5" type="ORF">PSSU_0689</name>
</gene>
<evidence type="ECO:0000256" key="4">
    <source>
        <dbReference type="NCBIfam" id="TIGR00152"/>
    </source>
</evidence>
<keyword evidence="2 3" id="KW-0067">ATP-binding</keyword>
<organism evidence="5 6">
    <name type="scientific">Pseudoscardovia suis</name>
    <dbReference type="NCBI Taxonomy" id="987063"/>
    <lineage>
        <taxon>Bacteria</taxon>
        <taxon>Bacillati</taxon>
        <taxon>Actinomycetota</taxon>
        <taxon>Actinomycetes</taxon>
        <taxon>Bifidobacteriales</taxon>
        <taxon>Bifidobacteriaceae</taxon>
        <taxon>Pseudoscardovia</taxon>
    </lineage>
</organism>
<dbReference type="OrthoDB" id="9812943at2"/>
<dbReference type="GO" id="GO:0005524">
    <property type="term" value="F:ATP binding"/>
    <property type="evidence" value="ECO:0007669"/>
    <property type="project" value="UniProtKB-UniRule"/>
</dbReference>
<dbReference type="NCBIfam" id="TIGR00152">
    <property type="entry name" value="dephospho-CoA kinase"/>
    <property type="match status" value="1"/>
</dbReference>
<dbReference type="GO" id="GO:0004140">
    <property type="term" value="F:dephospho-CoA kinase activity"/>
    <property type="evidence" value="ECO:0007669"/>
    <property type="project" value="UniProtKB-UniRule"/>
</dbReference>
<keyword evidence="3 5" id="KW-0418">Kinase</keyword>
<dbReference type="SUPFAM" id="SSF52540">
    <property type="entry name" value="P-loop containing nucleoside triphosphate hydrolases"/>
    <property type="match status" value="1"/>
</dbReference>
<evidence type="ECO:0000313" key="5">
    <source>
        <dbReference type="EMBL" id="OZG51906.1"/>
    </source>
</evidence>
<keyword evidence="6" id="KW-1185">Reference proteome</keyword>
<dbReference type="Gene3D" id="3.40.50.300">
    <property type="entry name" value="P-loop containing nucleotide triphosphate hydrolases"/>
    <property type="match status" value="1"/>
</dbReference>
<dbReference type="GO" id="GO:0005737">
    <property type="term" value="C:cytoplasm"/>
    <property type="evidence" value="ECO:0007669"/>
    <property type="project" value="UniProtKB-SubCell"/>
</dbReference>
<keyword evidence="3" id="KW-0963">Cytoplasm</keyword>
<comment type="caution">
    <text evidence="5">The sequence shown here is derived from an EMBL/GenBank/DDBJ whole genome shotgun (WGS) entry which is preliminary data.</text>
</comment>
<dbReference type="Proteomes" id="UP000216454">
    <property type="component" value="Unassembled WGS sequence"/>
</dbReference>
<keyword evidence="3" id="KW-0808">Transferase</keyword>
<evidence type="ECO:0000313" key="6">
    <source>
        <dbReference type="Proteomes" id="UP000216454"/>
    </source>
</evidence>
<dbReference type="AlphaFoldDB" id="A0A261EZ05"/>
<accession>A0A261EZ05</accession>
<reference evidence="5 6" key="1">
    <citation type="journal article" date="2017" name="BMC Genomics">
        <title>Comparative genomic and phylogenomic analyses of the Bifidobacteriaceae family.</title>
        <authorList>
            <person name="Lugli G.A."/>
            <person name="Milani C."/>
            <person name="Turroni F."/>
            <person name="Duranti S."/>
            <person name="Mancabelli L."/>
            <person name="Mangifesta M."/>
            <person name="Ferrario C."/>
            <person name="Modesto M."/>
            <person name="Mattarelli P."/>
            <person name="Jiri K."/>
            <person name="van Sinderen D."/>
            <person name="Ventura M."/>
        </authorList>
    </citation>
    <scope>NUCLEOTIDE SEQUENCE [LARGE SCALE GENOMIC DNA]</scope>
    <source>
        <strain evidence="5 6">DSM 24744</strain>
    </source>
</reference>
<dbReference type="PANTHER" id="PTHR10695:SF46">
    <property type="entry name" value="BIFUNCTIONAL COENZYME A SYNTHASE-RELATED"/>
    <property type="match status" value="1"/>
</dbReference>
<dbReference type="InterPro" id="IPR027417">
    <property type="entry name" value="P-loop_NTPase"/>
</dbReference>
<evidence type="ECO:0000256" key="3">
    <source>
        <dbReference type="HAMAP-Rule" id="MF_00376"/>
    </source>
</evidence>
<dbReference type="Pfam" id="PF01121">
    <property type="entry name" value="CoaE"/>
    <property type="match status" value="1"/>
</dbReference>
<comment type="catalytic activity">
    <reaction evidence="3">
        <text>3'-dephospho-CoA + ATP = ADP + CoA + H(+)</text>
        <dbReference type="Rhea" id="RHEA:18245"/>
        <dbReference type="ChEBI" id="CHEBI:15378"/>
        <dbReference type="ChEBI" id="CHEBI:30616"/>
        <dbReference type="ChEBI" id="CHEBI:57287"/>
        <dbReference type="ChEBI" id="CHEBI:57328"/>
        <dbReference type="ChEBI" id="CHEBI:456216"/>
        <dbReference type="EC" id="2.7.1.24"/>
    </reaction>
</comment>
<protein>
    <recommendedName>
        <fullName evidence="3 4">Dephospho-CoA kinase</fullName>
        <ecNumber evidence="3 4">2.7.1.24</ecNumber>
    </recommendedName>
    <alternativeName>
        <fullName evidence="3">Dephosphocoenzyme A kinase</fullName>
    </alternativeName>
</protein>
<dbReference type="CDD" id="cd02022">
    <property type="entry name" value="DPCK"/>
    <property type="match status" value="1"/>
</dbReference>
<comment type="pathway">
    <text evidence="3">Cofactor biosynthesis; coenzyme A biosynthesis; CoA from (R)-pantothenate: step 5/5.</text>
</comment>
<feature type="binding site" evidence="3">
    <location>
        <begin position="10"/>
        <end position="15"/>
    </location>
    <ligand>
        <name>ATP</name>
        <dbReference type="ChEBI" id="CHEBI:30616"/>
    </ligand>
</feature>
<evidence type="ECO:0000256" key="1">
    <source>
        <dbReference type="ARBA" id="ARBA00022741"/>
    </source>
</evidence>
<comment type="similarity">
    <text evidence="3">Belongs to the CoaE family.</text>
</comment>
<sequence>MRIALTGGIGAGKSTVSAYLQQLGAVVVDYDAISRDLTAAGGAAIEPVRVAFGDEAIAADGSMDRAWVARHVFAETAQAEQMRHRLESIIHPLVYAAAQRLDSQVPAGSVVIHDIPLLAEVIDTIPFSFDHIVVVETDDEIRIERLMENRSMTRHQAQERINSQSAEDSRRDLADAIVANNDGIAALHARLDILWDQWQREITHAA</sequence>
<proteinExistence type="inferred from homology"/>
<dbReference type="GO" id="GO:0015937">
    <property type="term" value="P:coenzyme A biosynthetic process"/>
    <property type="evidence" value="ECO:0007669"/>
    <property type="project" value="UniProtKB-UniRule"/>
</dbReference>
<dbReference type="InterPro" id="IPR001977">
    <property type="entry name" value="Depp_CoAkinase"/>
</dbReference>
<dbReference type="HAMAP" id="MF_00376">
    <property type="entry name" value="Dephospho_CoA_kinase"/>
    <property type="match status" value="1"/>
</dbReference>
<dbReference type="PROSITE" id="PS51219">
    <property type="entry name" value="DPCK"/>
    <property type="match status" value="1"/>
</dbReference>
<evidence type="ECO:0000256" key="2">
    <source>
        <dbReference type="ARBA" id="ARBA00022840"/>
    </source>
</evidence>
<dbReference type="UniPathway" id="UPA00241">
    <property type="reaction ID" value="UER00356"/>
</dbReference>
<comment type="function">
    <text evidence="3">Catalyzes the phosphorylation of the 3'-hydroxyl group of dephosphocoenzyme A to form coenzyme A.</text>
</comment>
<keyword evidence="3" id="KW-0173">Coenzyme A biosynthesis</keyword>
<dbReference type="EC" id="2.7.1.24" evidence="3 4"/>
<keyword evidence="1 3" id="KW-0547">Nucleotide-binding</keyword>
<comment type="subcellular location">
    <subcellularLocation>
        <location evidence="3">Cytoplasm</location>
    </subcellularLocation>
</comment>